<proteinExistence type="predicted"/>
<feature type="region of interest" description="Disordered" evidence="1">
    <location>
        <begin position="1"/>
        <end position="57"/>
    </location>
</feature>
<dbReference type="AlphaFoldDB" id="A0A8S9PL65"/>
<accession>A0A8S9PL65</accession>
<gene>
    <name evidence="2" type="ORF">F2Q69_00050208</name>
</gene>
<evidence type="ECO:0000313" key="2">
    <source>
        <dbReference type="EMBL" id="KAF3523497.1"/>
    </source>
</evidence>
<protein>
    <submittedName>
        <fullName evidence="2">Uncharacterized protein</fullName>
    </submittedName>
</protein>
<reference evidence="2" key="1">
    <citation type="submission" date="2019-12" db="EMBL/GenBank/DDBJ databases">
        <title>Genome sequencing and annotation of Brassica cretica.</title>
        <authorList>
            <person name="Studholme D.J."/>
            <person name="Sarris P."/>
        </authorList>
    </citation>
    <scope>NUCLEOTIDE SEQUENCE</scope>
    <source>
        <strain evidence="2">PFS-109/04</strain>
        <tissue evidence="2">Leaf</tissue>
    </source>
</reference>
<name>A0A8S9PL65_BRACR</name>
<dbReference type="Proteomes" id="UP000712600">
    <property type="component" value="Unassembled WGS sequence"/>
</dbReference>
<comment type="caution">
    <text evidence="2">The sequence shown here is derived from an EMBL/GenBank/DDBJ whole genome shotgun (WGS) entry which is preliminary data.</text>
</comment>
<feature type="compositionally biased region" description="Basic residues" evidence="1">
    <location>
        <begin position="33"/>
        <end position="51"/>
    </location>
</feature>
<evidence type="ECO:0000256" key="1">
    <source>
        <dbReference type="SAM" id="MobiDB-lite"/>
    </source>
</evidence>
<feature type="compositionally biased region" description="Polar residues" evidence="1">
    <location>
        <begin position="1"/>
        <end position="12"/>
    </location>
</feature>
<feature type="compositionally biased region" description="Basic and acidic residues" evidence="1">
    <location>
        <begin position="21"/>
        <end position="31"/>
    </location>
</feature>
<evidence type="ECO:0000313" key="3">
    <source>
        <dbReference type="Proteomes" id="UP000712600"/>
    </source>
</evidence>
<sequence>MTSQTYHFSITEGTKRIAVGRSDEHSPEGGSKRLQRRRLATAPGHHMRKMPIKLAFS</sequence>
<dbReference type="EMBL" id="QGKX02001347">
    <property type="protein sequence ID" value="KAF3523497.1"/>
    <property type="molecule type" value="Genomic_DNA"/>
</dbReference>
<organism evidence="2 3">
    <name type="scientific">Brassica cretica</name>
    <name type="common">Mustard</name>
    <dbReference type="NCBI Taxonomy" id="69181"/>
    <lineage>
        <taxon>Eukaryota</taxon>
        <taxon>Viridiplantae</taxon>
        <taxon>Streptophyta</taxon>
        <taxon>Embryophyta</taxon>
        <taxon>Tracheophyta</taxon>
        <taxon>Spermatophyta</taxon>
        <taxon>Magnoliopsida</taxon>
        <taxon>eudicotyledons</taxon>
        <taxon>Gunneridae</taxon>
        <taxon>Pentapetalae</taxon>
        <taxon>rosids</taxon>
        <taxon>malvids</taxon>
        <taxon>Brassicales</taxon>
        <taxon>Brassicaceae</taxon>
        <taxon>Brassiceae</taxon>
        <taxon>Brassica</taxon>
    </lineage>
</organism>